<dbReference type="InterPro" id="IPR017905">
    <property type="entry name" value="ERV/ALR_sulphydryl_oxidase"/>
</dbReference>
<dbReference type="GO" id="GO:0016971">
    <property type="term" value="F:flavin-dependent sulfhydryl oxidase activity"/>
    <property type="evidence" value="ECO:0007669"/>
    <property type="project" value="InterPro"/>
</dbReference>
<dbReference type="PANTHER" id="PTHR12645:SF0">
    <property type="entry name" value="FAD-LINKED SULFHYDRYL OXIDASE ALR"/>
    <property type="match status" value="1"/>
</dbReference>
<reference evidence="11" key="1">
    <citation type="submission" date="2022-07" db="EMBL/GenBank/DDBJ databases">
        <title>Phylogenomic reconstructions and comparative analyses of Kickxellomycotina fungi.</title>
        <authorList>
            <person name="Reynolds N.K."/>
            <person name="Stajich J.E."/>
            <person name="Barry K."/>
            <person name="Grigoriev I.V."/>
            <person name="Crous P."/>
            <person name="Smith M.E."/>
        </authorList>
    </citation>
    <scope>NUCLEOTIDE SEQUENCE</scope>
    <source>
        <strain evidence="11">RSA 1196</strain>
    </source>
</reference>
<name>A0A9W8E550_9FUNG</name>
<comment type="catalytic activity">
    <reaction evidence="8">
        <text>2 R'C(R)SH + O2 = R'C(R)S-S(R)CR' + H2O2</text>
        <dbReference type="Rhea" id="RHEA:17357"/>
        <dbReference type="ChEBI" id="CHEBI:15379"/>
        <dbReference type="ChEBI" id="CHEBI:16240"/>
        <dbReference type="ChEBI" id="CHEBI:16520"/>
        <dbReference type="ChEBI" id="CHEBI:17412"/>
        <dbReference type="EC" id="1.8.3.2"/>
    </reaction>
</comment>
<evidence type="ECO:0000256" key="3">
    <source>
        <dbReference type="ARBA" id="ARBA00022630"/>
    </source>
</evidence>
<dbReference type="PROSITE" id="PS51324">
    <property type="entry name" value="ERV_ALR"/>
    <property type="match status" value="1"/>
</dbReference>
<keyword evidence="5 8" id="KW-0560">Oxidoreductase</keyword>
<evidence type="ECO:0000256" key="9">
    <source>
        <dbReference type="SAM" id="MobiDB-lite"/>
    </source>
</evidence>
<dbReference type="SUPFAM" id="SSF69000">
    <property type="entry name" value="FAD-dependent thiol oxidase"/>
    <property type="match status" value="1"/>
</dbReference>
<evidence type="ECO:0000256" key="5">
    <source>
        <dbReference type="ARBA" id="ARBA00023002"/>
    </source>
</evidence>
<feature type="domain" description="ERV/ALR sulfhydryl oxidase" evidence="10">
    <location>
        <begin position="80"/>
        <end position="180"/>
    </location>
</feature>
<evidence type="ECO:0000256" key="8">
    <source>
        <dbReference type="RuleBase" id="RU371123"/>
    </source>
</evidence>
<accession>A0A9W8E550</accession>
<dbReference type="InterPro" id="IPR036774">
    <property type="entry name" value="ERV/ALR_sulphydryl_oxid_sf"/>
</dbReference>
<keyword evidence="3 8" id="KW-0285">Flavoprotein</keyword>
<dbReference type="FunFam" id="1.20.120.310:FF:000003">
    <property type="entry name" value="Sulfhydryl oxidase"/>
    <property type="match status" value="1"/>
</dbReference>
<comment type="cofactor">
    <cofactor evidence="1 8">
        <name>FAD</name>
        <dbReference type="ChEBI" id="CHEBI:57692"/>
    </cofactor>
</comment>
<comment type="subcellular location">
    <subcellularLocation>
        <location evidence="2">Mitochondrion intermembrane space</location>
    </subcellularLocation>
</comment>
<dbReference type="GO" id="GO:0050660">
    <property type="term" value="F:flavin adenine dinucleotide binding"/>
    <property type="evidence" value="ECO:0007669"/>
    <property type="project" value="TreeGrafter"/>
</dbReference>
<dbReference type="PANTHER" id="PTHR12645">
    <property type="entry name" value="ALR/ERV"/>
    <property type="match status" value="1"/>
</dbReference>
<keyword evidence="4 8" id="KW-0274">FAD</keyword>
<evidence type="ECO:0000256" key="4">
    <source>
        <dbReference type="ARBA" id="ARBA00022827"/>
    </source>
</evidence>
<gene>
    <name evidence="11" type="primary">ERV1</name>
    <name evidence="11" type="ORF">IWQ62_000325</name>
</gene>
<keyword evidence="6" id="KW-0496">Mitochondrion</keyword>
<dbReference type="Pfam" id="PF04777">
    <property type="entry name" value="Evr1_Alr"/>
    <property type="match status" value="1"/>
</dbReference>
<evidence type="ECO:0000313" key="12">
    <source>
        <dbReference type="Proteomes" id="UP001150925"/>
    </source>
</evidence>
<evidence type="ECO:0000313" key="11">
    <source>
        <dbReference type="EMBL" id="KAJ1969892.1"/>
    </source>
</evidence>
<feature type="region of interest" description="Disordered" evidence="9">
    <location>
        <begin position="26"/>
        <end position="53"/>
    </location>
</feature>
<evidence type="ECO:0000256" key="2">
    <source>
        <dbReference type="ARBA" id="ARBA00004569"/>
    </source>
</evidence>
<evidence type="ECO:0000256" key="6">
    <source>
        <dbReference type="ARBA" id="ARBA00023128"/>
    </source>
</evidence>
<dbReference type="Proteomes" id="UP001150925">
    <property type="component" value="Unassembled WGS sequence"/>
</dbReference>
<dbReference type="Gene3D" id="1.20.120.310">
    <property type="entry name" value="ERV/ALR sulfhydryl oxidase domain"/>
    <property type="match status" value="1"/>
</dbReference>
<comment type="caution">
    <text evidence="11">The sequence shown here is derived from an EMBL/GenBank/DDBJ whole genome shotgun (WGS) entry which is preliminary data.</text>
</comment>
<proteinExistence type="predicted"/>
<keyword evidence="7" id="KW-1015">Disulfide bond</keyword>
<dbReference type="EMBL" id="JANBPY010000015">
    <property type="protein sequence ID" value="KAJ1969892.1"/>
    <property type="molecule type" value="Genomic_DNA"/>
</dbReference>
<dbReference type="EC" id="1.8.3.2" evidence="8"/>
<feature type="compositionally biased region" description="Polar residues" evidence="9">
    <location>
        <begin position="33"/>
        <end position="53"/>
    </location>
</feature>
<evidence type="ECO:0000256" key="1">
    <source>
        <dbReference type="ARBA" id="ARBA00001974"/>
    </source>
</evidence>
<dbReference type="InterPro" id="IPR039799">
    <property type="entry name" value="ALR/ERV"/>
</dbReference>
<protein>
    <recommendedName>
        <fullName evidence="8">Sulfhydryl oxidase</fullName>
        <ecNumber evidence="8">1.8.3.2</ecNumber>
    </recommendedName>
</protein>
<sequence>MSPQLSDLLDKREENCRVCTDFKTWTKKKAKSDPTSTSQNTTKDSTANEKSSIGTTVATGTALATGAATTLNQPKAQVECPPDSAALGRSTWTFLHTMAAYYPRQPSEQQRHDMSSLLDKFSRFYPCGHCAEHLQAEMEVDPPRVDSRHELSQWMCETHNKVNEMLGKKIFDCTKVDERWRDGPADGSCD</sequence>
<evidence type="ECO:0000256" key="7">
    <source>
        <dbReference type="ARBA" id="ARBA00023157"/>
    </source>
</evidence>
<dbReference type="AlphaFoldDB" id="A0A9W8E550"/>
<dbReference type="GO" id="GO:0005758">
    <property type="term" value="C:mitochondrial intermembrane space"/>
    <property type="evidence" value="ECO:0007669"/>
    <property type="project" value="UniProtKB-SubCell"/>
</dbReference>
<evidence type="ECO:0000259" key="10">
    <source>
        <dbReference type="PROSITE" id="PS51324"/>
    </source>
</evidence>
<keyword evidence="12" id="KW-1185">Reference proteome</keyword>
<dbReference type="OrthoDB" id="17199at2759"/>
<organism evidence="11 12">
    <name type="scientific">Dispira parvispora</name>
    <dbReference type="NCBI Taxonomy" id="1520584"/>
    <lineage>
        <taxon>Eukaryota</taxon>
        <taxon>Fungi</taxon>
        <taxon>Fungi incertae sedis</taxon>
        <taxon>Zoopagomycota</taxon>
        <taxon>Kickxellomycotina</taxon>
        <taxon>Dimargaritomycetes</taxon>
        <taxon>Dimargaritales</taxon>
        <taxon>Dimargaritaceae</taxon>
        <taxon>Dispira</taxon>
    </lineage>
</organism>